<protein>
    <submittedName>
        <fullName evidence="2">Uncharacterized protein</fullName>
    </submittedName>
</protein>
<evidence type="ECO:0000313" key="2">
    <source>
        <dbReference type="EMBL" id="GFY47839.1"/>
    </source>
</evidence>
<name>A0A8X7BZU8_9ARAC</name>
<feature type="compositionally biased region" description="Polar residues" evidence="1">
    <location>
        <begin position="20"/>
        <end position="39"/>
    </location>
</feature>
<evidence type="ECO:0000313" key="3">
    <source>
        <dbReference type="Proteomes" id="UP000886998"/>
    </source>
</evidence>
<feature type="region of interest" description="Disordered" evidence="1">
    <location>
        <begin position="1"/>
        <end position="46"/>
    </location>
</feature>
<proteinExistence type="predicted"/>
<reference evidence="2" key="1">
    <citation type="submission" date="2020-08" db="EMBL/GenBank/DDBJ databases">
        <title>Multicomponent nature underlies the extraordinary mechanical properties of spider dragline silk.</title>
        <authorList>
            <person name="Kono N."/>
            <person name="Nakamura H."/>
            <person name="Mori M."/>
            <person name="Yoshida Y."/>
            <person name="Ohtoshi R."/>
            <person name="Malay A.D."/>
            <person name="Moran D.A.P."/>
            <person name="Tomita M."/>
            <person name="Numata K."/>
            <person name="Arakawa K."/>
        </authorList>
    </citation>
    <scope>NUCLEOTIDE SEQUENCE</scope>
</reference>
<gene>
    <name evidence="2" type="ORF">TNIN_181461</name>
</gene>
<organism evidence="2 3">
    <name type="scientific">Trichonephila inaurata madagascariensis</name>
    <dbReference type="NCBI Taxonomy" id="2747483"/>
    <lineage>
        <taxon>Eukaryota</taxon>
        <taxon>Metazoa</taxon>
        <taxon>Ecdysozoa</taxon>
        <taxon>Arthropoda</taxon>
        <taxon>Chelicerata</taxon>
        <taxon>Arachnida</taxon>
        <taxon>Araneae</taxon>
        <taxon>Araneomorphae</taxon>
        <taxon>Entelegynae</taxon>
        <taxon>Araneoidea</taxon>
        <taxon>Nephilidae</taxon>
        <taxon>Trichonephila</taxon>
        <taxon>Trichonephila inaurata</taxon>
    </lineage>
</organism>
<sequence length="89" mass="9774">MMQRNSSPPHRLALNAALKKQQSSTGKGNYPECQQTASTPPEIPDHYPKAFLRALTSCKNKENHGLRGKVILTPSPCTTPGCPHHEKTL</sequence>
<dbReference type="EMBL" id="BMAV01006137">
    <property type="protein sequence ID" value="GFY47839.1"/>
    <property type="molecule type" value="Genomic_DNA"/>
</dbReference>
<dbReference type="AlphaFoldDB" id="A0A8X7BZU8"/>
<keyword evidence="3" id="KW-1185">Reference proteome</keyword>
<comment type="caution">
    <text evidence="2">The sequence shown here is derived from an EMBL/GenBank/DDBJ whole genome shotgun (WGS) entry which is preliminary data.</text>
</comment>
<dbReference type="Proteomes" id="UP000886998">
    <property type="component" value="Unassembled WGS sequence"/>
</dbReference>
<evidence type="ECO:0000256" key="1">
    <source>
        <dbReference type="SAM" id="MobiDB-lite"/>
    </source>
</evidence>
<accession>A0A8X7BZU8</accession>